<evidence type="ECO:0000313" key="3">
    <source>
        <dbReference type="Proteomes" id="UP001497392"/>
    </source>
</evidence>
<comment type="caution">
    <text evidence="2">The sequence shown here is derived from an EMBL/GenBank/DDBJ whole genome shotgun (WGS) entry which is preliminary data.</text>
</comment>
<dbReference type="SUPFAM" id="SSF55961">
    <property type="entry name" value="Bet v1-like"/>
    <property type="match status" value="1"/>
</dbReference>
<keyword evidence="1" id="KW-0732">Signal</keyword>
<organism evidence="2 3">
    <name type="scientific">Coccomyxa viridis</name>
    <dbReference type="NCBI Taxonomy" id="1274662"/>
    <lineage>
        <taxon>Eukaryota</taxon>
        <taxon>Viridiplantae</taxon>
        <taxon>Chlorophyta</taxon>
        <taxon>core chlorophytes</taxon>
        <taxon>Trebouxiophyceae</taxon>
        <taxon>Trebouxiophyceae incertae sedis</taxon>
        <taxon>Coccomyxaceae</taxon>
        <taxon>Coccomyxa</taxon>
    </lineage>
</organism>
<proteinExistence type="predicted"/>
<dbReference type="InterPro" id="IPR023393">
    <property type="entry name" value="START-like_dom_sf"/>
</dbReference>
<gene>
    <name evidence="2" type="primary">g4721</name>
    <name evidence="2" type="ORF">VP750_LOCUS4026</name>
</gene>
<dbReference type="Gene3D" id="3.30.530.20">
    <property type="match status" value="1"/>
</dbReference>
<dbReference type="Proteomes" id="UP001497392">
    <property type="component" value="Unassembled WGS sequence"/>
</dbReference>
<feature type="chain" id="PRO_5046381007" evidence="1">
    <location>
        <begin position="21"/>
        <end position="258"/>
    </location>
</feature>
<evidence type="ECO:0000313" key="2">
    <source>
        <dbReference type="EMBL" id="CAL5222367.1"/>
    </source>
</evidence>
<protein>
    <submittedName>
        <fullName evidence="2">G4721 protein</fullName>
    </submittedName>
</protein>
<evidence type="ECO:0000256" key="1">
    <source>
        <dbReference type="SAM" id="SignalP"/>
    </source>
</evidence>
<accession>A0ABP1FW73</accession>
<dbReference type="EMBL" id="CAXHTA020000007">
    <property type="protein sequence ID" value="CAL5222367.1"/>
    <property type="molecule type" value="Genomic_DNA"/>
</dbReference>
<sequence length="258" mass="29325">MARAKGLLGILSLAPMVVFAASQATEVPLLGEEYVKDVNEYASRIGQEAKDLLRTPLEEWNFYGSYDRGLKVYWRPVKDNKLVIMRSYVEVPQSSAGLFELLSSAEGAKVLDDTTNHTDAPLEILHWQDRAEVSYSKTIPAKFPFGQRSFLKATFFDQEKRLLVSKSILRNDMPPGADGSTRAFNSFAIKTQDLEPGTCSLEVLDYFDMRGWFPVWIANKFHKDTFCQSMHKRLWQHLDSQTEAVKMPTSVMSVLKRS</sequence>
<name>A0ABP1FW73_9CHLO</name>
<reference evidence="2 3" key="1">
    <citation type="submission" date="2024-06" db="EMBL/GenBank/DDBJ databases">
        <authorList>
            <person name="Kraege A."/>
            <person name="Thomma B."/>
        </authorList>
    </citation>
    <scope>NUCLEOTIDE SEQUENCE [LARGE SCALE GENOMIC DNA]</scope>
</reference>
<keyword evidence="3" id="KW-1185">Reference proteome</keyword>
<feature type="signal peptide" evidence="1">
    <location>
        <begin position="1"/>
        <end position="20"/>
    </location>
</feature>